<feature type="domain" description="OmpR/PhoB-type" evidence="4">
    <location>
        <begin position="1"/>
        <end position="98"/>
    </location>
</feature>
<feature type="transmembrane region" description="Helical" evidence="3">
    <location>
        <begin position="107"/>
        <end position="125"/>
    </location>
</feature>
<evidence type="ECO:0000256" key="2">
    <source>
        <dbReference type="PROSITE-ProRule" id="PRU01091"/>
    </source>
</evidence>
<evidence type="ECO:0000313" key="6">
    <source>
        <dbReference type="Proteomes" id="UP001595533"/>
    </source>
</evidence>
<sequence>MKYPLFQHTLTIRNDRVYANGHGLNLSARGHAALIMMLQSNGRILNKEQLMKHLWQGLVVSDDSLFKVIQEIRSEIRKLGVKQQVLVNVYGKGYQWKVPQKQPRSRIPFMLVGLLLVILTMLWFFTQTDPAPQLTDQQFNTQLNAIQSGAEVVLPPVPAANSGHPVDQLMVRYLHAVQAHQSGHYEQSIQLLKQGLKLHQGQPIHPLLADTNYLLARMYIYRDDRDTLKHHLDEAQRLYAVLKDNEGLLDVAIERARYHQVLLAFDRSVELLHEVLTEARAQGSQSHELRAHSNLAYAHQQLSQPAQRMQSLQHSLELALQLADGKYAAYSYGELAEIHAQKGQYKQAMKQAELALRFVINQHDTNVFQQGFSAFYLLLRPLGHDDLAEKYLQRAIDTQQQFNDQVMLVTAELQLAKIYSAQQQHERSTAILNTLAAEQLTVEEQQELQALLAYNSYFTRDNISAFTRSKPMIDSGQSNRQAQLYARAAFVLSGWQLEREAEVRDVMEQFAAWVNQDDVDEMTVFLLVADQLADEFHLSDWELGLRHQKAEQLASRKAEIRQQTRPDDQLMIELDAYLDRIMVQ</sequence>
<dbReference type="SMART" id="SM00862">
    <property type="entry name" value="Trans_reg_C"/>
    <property type="match status" value="1"/>
</dbReference>
<dbReference type="PROSITE" id="PS51755">
    <property type="entry name" value="OMPR_PHOB"/>
    <property type="match status" value="1"/>
</dbReference>
<keyword evidence="6" id="KW-1185">Reference proteome</keyword>
<dbReference type="Pfam" id="PF00486">
    <property type="entry name" value="Trans_reg_C"/>
    <property type="match status" value="1"/>
</dbReference>
<name>A0ABV7JGC7_9GAMM</name>
<feature type="DNA-binding region" description="OmpR/PhoB-type" evidence="2">
    <location>
        <begin position="1"/>
        <end position="98"/>
    </location>
</feature>
<dbReference type="Gene3D" id="1.25.40.10">
    <property type="entry name" value="Tetratricopeptide repeat domain"/>
    <property type="match status" value="1"/>
</dbReference>
<evidence type="ECO:0000256" key="3">
    <source>
        <dbReference type="SAM" id="Phobius"/>
    </source>
</evidence>
<reference evidence="6" key="1">
    <citation type="journal article" date="2019" name="Int. J. Syst. Evol. Microbiol.">
        <title>The Global Catalogue of Microorganisms (GCM) 10K type strain sequencing project: providing services to taxonomists for standard genome sequencing and annotation.</title>
        <authorList>
            <consortium name="The Broad Institute Genomics Platform"/>
            <consortium name="The Broad Institute Genome Sequencing Center for Infectious Disease"/>
            <person name="Wu L."/>
            <person name="Ma J."/>
        </authorList>
    </citation>
    <scope>NUCLEOTIDE SEQUENCE [LARGE SCALE GENOMIC DNA]</scope>
    <source>
        <strain evidence="6">KCTC 42953</strain>
    </source>
</reference>
<keyword evidence="3" id="KW-1133">Transmembrane helix</keyword>
<dbReference type="SUPFAM" id="SSF48452">
    <property type="entry name" value="TPR-like"/>
    <property type="match status" value="1"/>
</dbReference>
<keyword evidence="3" id="KW-0812">Transmembrane</keyword>
<keyword evidence="1 2" id="KW-0238">DNA-binding</keyword>
<proteinExistence type="predicted"/>
<gene>
    <name evidence="5" type="ORF">ACFODZ_15935</name>
</gene>
<dbReference type="InterPro" id="IPR036388">
    <property type="entry name" value="WH-like_DNA-bd_sf"/>
</dbReference>
<evidence type="ECO:0000259" key="4">
    <source>
        <dbReference type="PROSITE" id="PS51755"/>
    </source>
</evidence>
<accession>A0ABV7JGC7</accession>
<organism evidence="5 6">
    <name type="scientific">Marinicella sediminis</name>
    <dbReference type="NCBI Taxonomy" id="1792834"/>
    <lineage>
        <taxon>Bacteria</taxon>
        <taxon>Pseudomonadati</taxon>
        <taxon>Pseudomonadota</taxon>
        <taxon>Gammaproteobacteria</taxon>
        <taxon>Lysobacterales</taxon>
        <taxon>Marinicellaceae</taxon>
        <taxon>Marinicella</taxon>
    </lineage>
</organism>
<evidence type="ECO:0000313" key="5">
    <source>
        <dbReference type="EMBL" id="MFC3195746.1"/>
    </source>
</evidence>
<dbReference type="SUPFAM" id="SSF46894">
    <property type="entry name" value="C-terminal effector domain of the bipartite response regulators"/>
    <property type="match status" value="1"/>
</dbReference>
<dbReference type="InterPro" id="IPR016032">
    <property type="entry name" value="Sig_transdc_resp-reg_C-effctor"/>
</dbReference>
<dbReference type="InterPro" id="IPR001867">
    <property type="entry name" value="OmpR/PhoB-type_DNA-bd"/>
</dbReference>
<dbReference type="InterPro" id="IPR011990">
    <property type="entry name" value="TPR-like_helical_dom_sf"/>
</dbReference>
<dbReference type="EMBL" id="JBHRTS010000010">
    <property type="protein sequence ID" value="MFC3195746.1"/>
    <property type="molecule type" value="Genomic_DNA"/>
</dbReference>
<keyword evidence="3" id="KW-0472">Membrane</keyword>
<evidence type="ECO:0000256" key="1">
    <source>
        <dbReference type="ARBA" id="ARBA00023125"/>
    </source>
</evidence>
<protein>
    <submittedName>
        <fullName evidence="5">Winged helix-turn-helix domain-containing protein</fullName>
    </submittedName>
</protein>
<comment type="caution">
    <text evidence="5">The sequence shown here is derived from an EMBL/GenBank/DDBJ whole genome shotgun (WGS) entry which is preliminary data.</text>
</comment>
<dbReference type="Proteomes" id="UP001595533">
    <property type="component" value="Unassembled WGS sequence"/>
</dbReference>
<dbReference type="RefSeq" id="WP_077412530.1">
    <property type="nucleotide sequence ID" value="NZ_JBHRTS010000010.1"/>
</dbReference>
<dbReference type="Gene3D" id="1.10.10.10">
    <property type="entry name" value="Winged helix-like DNA-binding domain superfamily/Winged helix DNA-binding domain"/>
    <property type="match status" value="1"/>
</dbReference>